<organism evidence="1 2">
    <name type="scientific">Candidatus Colimorpha enterica</name>
    <dbReference type="NCBI Taxonomy" id="3083063"/>
    <lineage>
        <taxon>Bacteria</taxon>
        <taxon>Pseudomonadati</taxon>
        <taxon>Bacteroidota</taxon>
        <taxon>Bacteroidia</taxon>
        <taxon>Bacteroidales</taxon>
        <taxon>Candidatus Colimorpha</taxon>
    </lineage>
</organism>
<name>R6U0Z0_9BACT</name>
<sequence>MQHNDDFKGVDIAFIPTIPSQMLISSCPDASAVSRSITIEKKSSGFLKRACISNFAIPGITPKRFFAAPVMIASEWVFILQILTITSDSSIGVMTFTVFETLPSGVENSLKLISRFRTAPLLSAASAIPVIRYILSRFFSLYIPPGLSAMITDSAPRSEKSLAAAPTTAGWVVAAFSGG</sequence>
<evidence type="ECO:0000313" key="1">
    <source>
        <dbReference type="EMBL" id="CDC75769.1"/>
    </source>
</evidence>
<dbReference type="EMBL" id="CBFW010000320">
    <property type="protein sequence ID" value="CDC75769.1"/>
    <property type="molecule type" value="Genomic_DNA"/>
</dbReference>
<proteinExistence type="predicted"/>
<comment type="caution">
    <text evidence="1">The sequence shown here is derived from an EMBL/GenBank/DDBJ whole genome shotgun (WGS) entry which is preliminary data.</text>
</comment>
<dbReference type="Proteomes" id="UP000017938">
    <property type="component" value="Unassembled WGS sequence"/>
</dbReference>
<evidence type="ECO:0000313" key="2">
    <source>
        <dbReference type="Proteomes" id="UP000017938"/>
    </source>
</evidence>
<reference evidence="1" key="1">
    <citation type="submission" date="2012-11" db="EMBL/GenBank/DDBJ databases">
        <title>Dependencies among metagenomic species, viruses, plasmids and units of genetic variation.</title>
        <authorList>
            <person name="Nielsen H.B."/>
            <person name="Almeida M."/>
            <person name="Juncker A.S."/>
            <person name="Rasmussen S."/>
            <person name="Li J."/>
            <person name="Sunagawa S."/>
            <person name="Plichta D."/>
            <person name="Gautier L."/>
            <person name="Le Chatelier E."/>
            <person name="Peletier E."/>
            <person name="Bonde I."/>
            <person name="Nielsen T."/>
            <person name="Manichanh C."/>
            <person name="Arumugam M."/>
            <person name="Batto J."/>
            <person name="Santos M.B.Q.D."/>
            <person name="Blom N."/>
            <person name="Borruel N."/>
            <person name="Burgdorf K.S."/>
            <person name="Boumezbeur F."/>
            <person name="Casellas F."/>
            <person name="Dore J."/>
            <person name="Guarner F."/>
            <person name="Hansen T."/>
            <person name="Hildebrand F."/>
            <person name="Kaas R.S."/>
            <person name="Kennedy S."/>
            <person name="Kristiansen K."/>
            <person name="Kultima J.R."/>
            <person name="Leonard P."/>
            <person name="Levenez F."/>
            <person name="Lund O."/>
            <person name="Moumen B."/>
            <person name="Le Paslier D."/>
            <person name="Pons N."/>
            <person name="Pedersen O."/>
            <person name="Prifti E."/>
            <person name="Qin J."/>
            <person name="Raes J."/>
            <person name="Tap J."/>
            <person name="Tims S."/>
            <person name="Ussery D.W."/>
            <person name="Yamada T."/>
            <person name="MetaHit consortium"/>
            <person name="Renault P."/>
            <person name="Sicheritz-Ponten T."/>
            <person name="Bork P."/>
            <person name="Wang J."/>
            <person name="Brunak S."/>
            <person name="Ehrlich S.D."/>
        </authorList>
    </citation>
    <scope>NUCLEOTIDE SEQUENCE [LARGE SCALE GENOMIC DNA]</scope>
</reference>
<protein>
    <submittedName>
        <fullName evidence="1">Uncharacterized protein</fullName>
    </submittedName>
</protein>
<accession>R6U0Z0</accession>
<dbReference type="AlphaFoldDB" id="R6U0Z0"/>
<gene>
    <name evidence="1" type="ORF">BN580_01950</name>
</gene>